<dbReference type="InterPro" id="IPR035965">
    <property type="entry name" value="PAS-like_dom_sf"/>
</dbReference>
<dbReference type="InterPro" id="IPR003593">
    <property type="entry name" value="AAA+_ATPase"/>
</dbReference>
<name>A0A267MLV1_9FIRM</name>
<dbReference type="InterPro" id="IPR000014">
    <property type="entry name" value="PAS"/>
</dbReference>
<accession>A0A267MLV1</accession>
<dbReference type="InterPro" id="IPR002078">
    <property type="entry name" value="Sigma_54_int"/>
</dbReference>
<keyword evidence="1" id="KW-0547">Nucleotide-binding</keyword>
<dbReference type="AlphaFoldDB" id="A0A267MLV1"/>
<comment type="caution">
    <text evidence="5">The sequence shown here is derived from an EMBL/GenBank/DDBJ whole genome shotgun (WGS) entry which is preliminary data.</text>
</comment>
<evidence type="ECO:0000256" key="1">
    <source>
        <dbReference type="ARBA" id="ARBA00022741"/>
    </source>
</evidence>
<dbReference type="FunFam" id="3.40.50.300:FF:000006">
    <property type="entry name" value="DNA-binding transcriptional regulator NtrC"/>
    <property type="match status" value="1"/>
</dbReference>
<dbReference type="PROSITE" id="PS50045">
    <property type="entry name" value="SIGMA54_INTERACT_4"/>
    <property type="match status" value="1"/>
</dbReference>
<dbReference type="InterPro" id="IPR025943">
    <property type="entry name" value="Sigma_54_int_dom_ATP-bd_2"/>
</dbReference>
<protein>
    <recommendedName>
        <fullName evidence="7">Sigma-54 factor interaction domain-containing protein</fullName>
    </recommendedName>
</protein>
<dbReference type="SMART" id="SM00382">
    <property type="entry name" value="AAA"/>
    <property type="match status" value="1"/>
</dbReference>
<dbReference type="RefSeq" id="WP_095133222.1">
    <property type="nucleotide sequence ID" value="NZ_NIBG01000006.1"/>
</dbReference>
<dbReference type="Proteomes" id="UP000216024">
    <property type="component" value="Unassembled WGS sequence"/>
</dbReference>
<dbReference type="Pfam" id="PF00158">
    <property type="entry name" value="Sigma54_activat"/>
    <property type="match status" value="1"/>
</dbReference>
<dbReference type="InterPro" id="IPR025662">
    <property type="entry name" value="Sigma_54_int_dom_ATP-bd_1"/>
</dbReference>
<dbReference type="Gene3D" id="3.30.450.20">
    <property type="entry name" value="PAS domain"/>
    <property type="match status" value="1"/>
</dbReference>
<keyword evidence="2" id="KW-0067">ATP-binding</keyword>
<evidence type="ECO:0000259" key="3">
    <source>
        <dbReference type="PROSITE" id="PS50045"/>
    </source>
</evidence>
<dbReference type="PANTHER" id="PTHR32071">
    <property type="entry name" value="TRANSCRIPTIONAL REGULATORY PROTEIN"/>
    <property type="match status" value="1"/>
</dbReference>
<feature type="domain" description="Sigma-54 factor interaction" evidence="3">
    <location>
        <begin position="144"/>
        <end position="333"/>
    </location>
</feature>
<keyword evidence="6" id="KW-1185">Reference proteome</keyword>
<evidence type="ECO:0000313" key="5">
    <source>
        <dbReference type="EMBL" id="PAB59740.1"/>
    </source>
</evidence>
<evidence type="ECO:0000256" key="2">
    <source>
        <dbReference type="ARBA" id="ARBA00022840"/>
    </source>
</evidence>
<dbReference type="CDD" id="cd00009">
    <property type="entry name" value="AAA"/>
    <property type="match status" value="1"/>
</dbReference>
<evidence type="ECO:0000313" key="6">
    <source>
        <dbReference type="Proteomes" id="UP000216024"/>
    </source>
</evidence>
<reference evidence="5 6" key="1">
    <citation type="submission" date="2017-06" db="EMBL/GenBank/DDBJ databases">
        <title>Draft genome sequence of anaerobic fermentative bacterium Anaeromicrobium sediminis DY2726D isolated from West Pacific Ocean sediments.</title>
        <authorList>
            <person name="Zeng X."/>
        </authorList>
    </citation>
    <scope>NUCLEOTIDE SEQUENCE [LARGE SCALE GENOMIC DNA]</scope>
    <source>
        <strain evidence="5 6">DY2726D</strain>
    </source>
</reference>
<dbReference type="SUPFAM" id="SSF55785">
    <property type="entry name" value="PYP-like sensor domain (PAS domain)"/>
    <property type="match status" value="1"/>
</dbReference>
<evidence type="ECO:0000259" key="4">
    <source>
        <dbReference type="PROSITE" id="PS50112"/>
    </source>
</evidence>
<dbReference type="SMART" id="SM00091">
    <property type="entry name" value="PAS"/>
    <property type="match status" value="1"/>
</dbReference>
<proteinExistence type="predicted"/>
<feature type="domain" description="PAS" evidence="4">
    <location>
        <begin position="11"/>
        <end position="66"/>
    </location>
</feature>
<gene>
    <name evidence="5" type="ORF">CCE28_09240</name>
</gene>
<dbReference type="PROSITE" id="PS50112">
    <property type="entry name" value="PAS"/>
    <property type="match status" value="1"/>
</dbReference>
<dbReference type="InterPro" id="IPR027417">
    <property type="entry name" value="P-loop_NTPase"/>
</dbReference>
<dbReference type="GO" id="GO:0006355">
    <property type="term" value="P:regulation of DNA-templated transcription"/>
    <property type="evidence" value="ECO:0007669"/>
    <property type="project" value="InterPro"/>
</dbReference>
<dbReference type="Pfam" id="PF00989">
    <property type="entry name" value="PAS"/>
    <property type="match status" value="1"/>
</dbReference>
<dbReference type="InterPro" id="IPR013767">
    <property type="entry name" value="PAS_fold"/>
</dbReference>
<sequence>MNYLENIYGINYDEFLNLVDNFYEAVWIYDNNYTIIYTNSATERNFGKLAKSYIGKNDLEEFYEKDWDPRLLPLVYKNKSTYISRQNTPTNSTIQIATPIFDIYNNIKYVILNVRHLLDNSDFHIPSSNAIELNDVDTNVSDSIFFNSTSMSNMMKLVQKICRIDATVLITGESGTGKTMLAKYIHNISERKSENFVSINCASLPENLIESQLFGYTKGAFTGAVATGKTGLFKQAHKGTIFLDEISELSYGSQAKLLHVLQSKEFTPIGASSPEKVDVRIITATNIDLKKMVEIGRFREDLYYRLNVFEVSIPPLRERGNDIEALIYHFLHE</sequence>
<dbReference type="OrthoDB" id="9803970at2"/>
<dbReference type="SUPFAM" id="SSF52540">
    <property type="entry name" value="P-loop containing nucleoside triphosphate hydrolases"/>
    <property type="match status" value="1"/>
</dbReference>
<organism evidence="5 6">
    <name type="scientific">Anaeromicrobium sediminis</name>
    <dbReference type="NCBI Taxonomy" id="1478221"/>
    <lineage>
        <taxon>Bacteria</taxon>
        <taxon>Bacillati</taxon>
        <taxon>Bacillota</taxon>
        <taxon>Clostridia</taxon>
        <taxon>Peptostreptococcales</taxon>
        <taxon>Thermotaleaceae</taxon>
        <taxon>Anaeromicrobium</taxon>
    </lineage>
</organism>
<evidence type="ECO:0008006" key="7">
    <source>
        <dbReference type="Google" id="ProtNLM"/>
    </source>
</evidence>
<dbReference type="EMBL" id="NIBG01000006">
    <property type="protein sequence ID" value="PAB59740.1"/>
    <property type="molecule type" value="Genomic_DNA"/>
</dbReference>
<dbReference type="Gene3D" id="3.40.50.300">
    <property type="entry name" value="P-loop containing nucleotide triphosphate hydrolases"/>
    <property type="match status" value="1"/>
</dbReference>
<dbReference type="GO" id="GO:0005524">
    <property type="term" value="F:ATP binding"/>
    <property type="evidence" value="ECO:0007669"/>
    <property type="project" value="UniProtKB-KW"/>
</dbReference>
<dbReference type="PROSITE" id="PS00675">
    <property type="entry name" value="SIGMA54_INTERACT_1"/>
    <property type="match status" value="1"/>
</dbReference>
<dbReference type="PROSITE" id="PS00676">
    <property type="entry name" value="SIGMA54_INTERACT_2"/>
    <property type="match status" value="1"/>
</dbReference>
<dbReference type="PANTHER" id="PTHR32071:SF57">
    <property type="entry name" value="C4-DICARBOXYLATE TRANSPORT TRANSCRIPTIONAL REGULATORY PROTEIN DCTD"/>
    <property type="match status" value="1"/>
</dbReference>